<dbReference type="HOGENOM" id="CLU_144718_1_0_9"/>
<evidence type="ECO:0008006" key="3">
    <source>
        <dbReference type="Google" id="ProtNLM"/>
    </source>
</evidence>
<dbReference type="AlphaFoldDB" id="F5RN76"/>
<dbReference type="RefSeq" id="WP_006306702.1">
    <property type="nucleotide sequence ID" value="NZ_GL892076.1"/>
</dbReference>
<protein>
    <recommendedName>
        <fullName evidence="3">Phage protein</fullName>
    </recommendedName>
</protein>
<organism evidence="1 2">
    <name type="scientific">Centipeda periodontii DSM 2778</name>
    <dbReference type="NCBI Taxonomy" id="888060"/>
    <lineage>
        <taxon>Bacteria</taxon>
        <taxon>Bacillati</taxon>
        <taxon>Bacillota</taxon>
        <taxon>Negativicutes</taxon>
        <taxon>Selenomonadales</taxon>
        <taxon>Selenomonadaceae</taxon>
        <taxon>Centipeda</taxon>
    </lineage>
</organism>
<keyword evidence="2" id="KW-1185">Reference proteome</keyword>
<sequence length="134" mass="16048">MSVREFLERARHLDDAINAQIAELNHLRELSMKISGSRLEERVSHRKPTEAPYAKWVERIIDKEKEINENIYRFLAVKMEISDFIDKIDNPEWQSLLRRRYVLCKSWPDIAVDMFSSLRTVQRLHNKILKNLEN</sequence>
<proteinExistence type="predicted"/>
<evidence type="ECO:0000313" key="1">
    <source>
        <dbReference type="EMBL" id="EGK59208.1"/>
    </source>
</evidence>
<accession>F5RN76</accession>
<gene>
    <name evidence="1" type="ORF">HMPREF9081_1712</name>
</gene>
<dbReference type="Proteomes" id="UP000004067">
    <property type="component" value="Unassembled WGS sequence"/>
</dbReference>
<name>F5RN76_9FIRM</name>
<evidence type="ECO:0000313" key="2">
    <source>
        <dbReference type="Proteomes" id="UP000004067"/>
    </source>
</evidence>
<dbReference type="EMBL" id="AFHQ01000038">
    <property type="protein sequence ID" value="EGK59208.1"/>
    <property type="molecule type" value="Genomic_DNA"/>
</dbReference>
<comment type="caution">
    <text evidence="1">The sequence shown here is derived from an EMBL/GenBank/DDBJ whole genome shotgun (WGS) entry which is preliminary data.</text>
</comment>
<dbReference type="eggNOG" id="COG1191">
    <property type="taxonomic scope" value="Bacteria"/>
</dbReference>
<dbReference type="OrthoDB" id="1666670at2"/>
<reference evidence="1 2" key="1">
    <citation type="submission" date="2011-04" db="EMBL/GenBank/DDBJ databases">
        <authorList>
            <person name="Muzny D."/>
            <person name="Qin X."/>
            <person name="Deng J."/>
            <person name="Jiang H."/>
            <person name="Liu Y."/>
            <person name="Qu J."/>
            <person name="Song X.-Z."/>
            <person name="Zhang L."/>
            <person name="Thornton R."/>
            <person name="Coyle M."/>
            <person name="Francisco L."/>
            <person name="Jackson L."/>
            <person name="Javaid M."/>
            <person name="Korchina V."/>
            <person name="Kovar C."/>
            <person name="Mata R."/>
            <person name="Mathew T."/>
            <person name="Ngo R."/>
            <person name="Nguyen L."/>
            <person name="Nguyen N."/>
            <person name="Okwuonu G."/>
            <person name="Ongeri F."/>
            <person name="Pham C."/>
            <person name="Simmons D."/>
            <person name="Wilczek-Boney K."/>
            <person name="Hale W."/>
            <person name="Jakkamsetti A."/>
            <person name="Pham P."/>
            <person name="Ruth R."/>
            <person name="San Lucas F."/>
            <person name="Warren J."/>
            <person name="Zhang J."/>
            <person name="Zhao Z."/>
            <person name="Zhou C."/>
            <person name="Zhu D."/>
            <person name="Lee S."/>
            <person name="Bess C."/>
            <person name="Blankenburg K."/>
            <person name="Forbes L."/>
            <person name="Fu Q."/>
            <person name="Gubbala S."/>
            <person name="Hirani K."/>
            <person name="Jayaseelan J.C."/>
            <person name="Lara F."/>
            <person name="Munidasa M."/>
            <person name="Palculict T."/>
            <person name="Patil S."/>
            <person name="Pu L.-L."/>
            <person name="Saada N."/>
            <person name="Tang L."/>
            <person name="Weissenberger G."/>
            <person name="Zhu Y."/>
            <person name="Hemphill L."/>
            <person name="Shang Y."/>
            <person name="Youmans B."/>
            <person name="Ayvaz T."/>
            <person name="Ross M."/>
            <person name="Santibanez J."/>
            <person name="Aqrawi P."/>
            <person name="Gross S."/>
            <person name="Joshi V."/>
            <person name="Fowler G."/>
            <person name="Nazareth L."/>
            <person name="Reid J."/>
            <person name="Worley K."/>
            <person name="Petrosino J."/>
            <person name="Highlander S."/>
            <person name="Gibbs R."/>
        </authorList>
    </citation>
    <scope>NUCLEOTIDE SEQUENCE [LARGE SCALE GENOMIC DNA]</scope>
    <source>
        <strain evidence="1 2">DSM 2778</strain>
    </source>
</reference>
<dbReference type="STRING" id="888060.HMPREF9081_1712"/>